<gene>
    <name evidence="1" type="ORF">RHMOL_Rhmol04G0145200</name>
</gene>
<proteinExistence type="predicted"/>
<reference evidence="1" key="1">
    <citation type="submission" date="2022-02" db="EMBL/GenBank/DDBJ databases">
        <title>Plant Genome Project.</title>
        <authorList>
            <person name="Zhang R.-G."/>
        </authorList>
    </citation>
    <scope>NUCLEOTIDE SEQUENCE</scope>
    <source>
        <strain evidence="1">AT1</strain>
    </source>
</reference>
<organism evidence="1 2">
    <name type="scientific">Rhododendron molle</name>
    <name type="common">Chinese azalea</name>
    <name type="synonym">Azalea mollis</name>
    <dbReference type="NCBI Taxonomy" id="49168"/>
    <lineage>
        <taxon>Eukaryota</taxon>
        <taxon>Viridiplantae</taxon>
        <taxon>Streptophyta</taxon>
        <taxon>Embryophyta</taxon>
        <taxon>Tracheophyta</taxon>
        <taxon>Spermatophyta</taxon>
        <taxon>Magnoliopsida</taxon>
        <taxon>eudicotyledons</taxon>
        <taxon>Gunneridae</taxon>
        <taxon>Pentapetalae</taxon>
        <taxon>asterids</taxon>
        <taxon>Ericales</taxon>
        <taxon>Ericaceae</taxon>
        <taxon>Ericoideae</taxon>
        <taxon>Rhodoreae</taxon>
        <taxon>Rhododendron</taxon>
    </lineage>
</organism>
<protein>
    <submittedName>
        <fullName evidence="1">Uncharacterized protein</fullName>
    </submittedName>
</protein>
<keyword evidence="2" id="KW-1185">Reference proteome</keyword>
<dbReference type="EMBL" id="CM046391">
    <property type="protein sequence ID" value="KAI8559053.1"/>
    <property type="molecule type" value="Genomic_DNA"/>
</dbReference>
<dbReference type="Proteomes" id="UP001062846">
    <property type="component" value="Chromosome 4"/>
</dbReference>
<name>A0ACC0P092_RHOML</name>
<accession>A0ACC0P092</accession>
<comment type="caution">
    <text evidence="1">The sequence shown here is derived from an EMBL/GenBank/DDBJ whole genome shotgun (WGS) entry which is preliminary data.</text>
</comment>
<evidence type="ECO:0000313" key="1">
    <source>
        <dbReference type="EMBL" id="KAI8559053.1"/>
    </source>
</evidence>
<sequence length="148" mass="15869">MATNANSSIKIEDDDVEVGGIDGKTVWSSKNEGWNVPNLNKSAIFLAGVNPSLHASLAAILHIPMASLPVKYLEVPLITSKISYIECIQLKERTFAGVKSWTSQHLSLGGRVQLIQSVLWPGCQDKLEGSFLPLGGWGLGLKASEVVA</sequence>
<evidence type="ECO:0000313" key="2">
    <source>
        <dbReference type="Proteomes" id="UP001062846"/>
    </source>
</evidence>